<dbReference type="AlphaFoldDB" id="A0AAJ7XCE7"/>
<dbReference type="InterPro" id="IPR001683">
    <property type="entry name" value="PX_dom"/>
</dbReference>
<dbReference type="GO" id="GO:0031901">
    <property type="term" value="C:early endosome membrane"/>
    <property type="evidence" value="ECO:0007669"/>
    <property type="project" value="UniProtKB-SubCell"/>
</dbReference>
<comment type="subcellular location">
    <subcellularLocation>
        <location evidence="2">Cell projection</location>
        <location evidence="2">Lamellipodium</location>
    </subcellularLocation>
    <subcellularLocation>
        <location evidence="1">Early endosome membrane</location>
        <topology evidence="1">Peripheral membrane protein</topology>
        <orientation evidence="1">Cytoplasmic side</orientation>
    </subcellularLocation>
</comment>
<reference evidence="16" key="1">
    <citation type="submission" date="2025-08" db="UniProtKB">
        <authorList>
            <consortium name="RefSeq"/>
        </authorList>
    </citation>
    <scope>IDENTIFICATION</scope>
    <source>
        <tissue evidence="16">Sperm</tissue>
    </source>
</reference>
<dbReference type="Proteomes" id="UP001318040">
    <property type="component" value="Chromosome 52"/>
</dbReference>
<dbReference type="InterPro" id="IPR015404">
    <property type="entry name" value="Vps5_C"/>
</dbReference>
<comment type="function">
    <text evidence="12">Involved in several stages of intracellular trafficking. Interacts with membranes containing phosphatidylinositol 3-phosphate (PtdIns(3P)) or phosphatidylinositol 3,5-bisphosphate (PtdIns(3,5)P2). Acts in part as component of the retromer membrane-deforming SNX-BAR subcomplex. The SNX-BAR retromer mediates retrograde transport of cargo proteins from endosomes to the trans-Golgi network (TGN) and is involved in endosome-to-plasma membrane transport for cargo protein recycling. The SNX-BAR subcomplex functions to deform the donor membrane into a tubular profile called endosome-to-TGN transport carrier (ETC). Can sense membrane curvature and has in vitro vesicle-to-membrane remodeling activity. Required for retrograde endosome-to-TGN transport of TGN38. Promotes KALRN- and RHOG-dependent but retromer-independent membrane remodeling such as lamellipodium formation; the function is dependent on GEF activity of KALRN.</text>
</comment>
<evidence type="ECO:0000259" key="14">
    <source>
        <dbReference type="PROSITE" id="PS50195"/>
    </source>
</evidence>
<evidence type="ECO:0000256" key="2">
    <source>
        <dbReference type="ARBA" id="ARBA00004510"/>
    </source>
</evidence>
<dbReference type="Pfam" id="PF00787">
    <property type="entry name" value="PX"/>
    <property type="match status" value="1"/>
</dbReference>
<organism evidence="15 16">
    <name type="scientific">Petromyzon marinus</name>
    <name type="common">Sea lamprey</name>
    <dbReference type="NCBI Taxonomy" id="7757"/>
    <lineage>
        <taxon>Eukaryota</taxon>
        <taxon>Metazoa</taxon>
        <taxon>Chordata</taxon>
        <taxon>Craniata</taxon>
        <taxon>Vertebrata</taxon>
        <taxon>Cyclostomata</taxon>
        <taxon>Hyperoartia</taxon>
        <taxon>Petromyzontiformes</taxon>
        <taxon>Petromyzontidae</taxon>
        <taxon>Petromyzon</taxon>
    </lineage>
</organism>
<evidence type="ECO:0000256" key="7">
    <source>
        <dbReference type="ARBA" id="ARBA00022753"/>
    </source>
</evidence>
<feature type="compositionally biased region" description="Acidic residues" evidence="13">
    <location>
        <begin position="80"/>
        <end position="91"/>
    </location>
</feature>
<dbReference type="PROSITE" id="PS50195">
    <property type="entry name" value="PX"/>
    <property type="match status" value="1"/>
</dbReference>
<sequence>MAATTAEEPRSSPELRDEGVLGALGVLGDLGAQGDLGDLVDLGDETGAGAADGDDAEELFASTESTLEPSPSSPDAGSPSEEEDDEDDDEAVAATAAGPQGRLGEAQGTRAPDRGESGAAAAAAAATPRLEQQPLLDDSDGDDLFGDGPDEDDEEVRPGGPPPGSALLESPPLVPPAPAELHQRPPAQDAQHSHSSTDEVEEEEAGDNVCDLVVNVTEPEKVGDGMNAYMVYHVNTKTSLSGFRGSEFGVKRRFSDFLGLHSKLSTRHGAVGVIVPPAPEKSVIGMTKVKVGKEDPSSAEFVEKRRSSLERYLQRVAKHPTLLQDPDFRDFLERDELPRAVSTQALSGAGLMRIVSKAAEAVNKMTIKMSELDPWFEEKQLQFESLDQQLRRLHGSVEGLVVHRKDLALCTSAFARSVAMLGTSEDHTALSRALSQLAEVEERVEGLHGAQAQADSFLLAELLADYVRLIGSVKAVFDQRVRCWQRWQDAQVTLQKKREAEAKLQSGAAAKGDKLQQARDDIHEEVTEWEGKVEQGEAEFESISKTIRTEVARFERERVRDFKHAVVSYLEALVHTQAQLVKYWEGFLPEAKAII</sequence>
<evidence type="ECO:0000256" key="13">
    <source>
        <dbReference type="SAM" id="MobiDB-lite"/>
    </source>
</evidence>
<feature type="region of interest" description="Disordered" evidence="13">
    <location>
        <begin position="28"/>
        <end position="208"/>
    </location>
</feature>
<proteinExistence type="inferred from homology"/>
<dbReference type="GO" id="GO:0034498">
    <property type="term" value="P:early endosome to Golgi transport"/>
    <property type="evidence" value="ECO:0007669"/>
    <property type="project" value="TreeGrafter"/>
</dbReference>
<dbReference type="Gene3D" id="1.20.1270.60">
    <property type="entry name" value="Arfaptin homology (AH) domain/BAR domain"/>
    <property type="match status" value="1"/>
</dbReference>
<feature type="compositionally biased region" description="Acidic residues" evidence="13">
    <location>
        <begin position="137"/>
        <end position="155"/>
    </location>
</feature>
<feature type="domain" description="PX" evidence="14">
    <location>
        <begin position="210"/>
        <end position="339"/>
    </location>
</feature>
<evidence type="ECO:0000256" key="11">
    <source>
        <dbReference type="ARBA" id="ARBA00023273"/>
    </source>
</evidence>
<evidence type="ECO:0000256" key="4">
    <source>
        <dbReference type="ARBA" id="ARBA00020435"/>
    </source>
</evidence>
<evidence type="ECO:0000256" key="6">
    <source>
        <dbReference type="ARBA" id="ARBA00022553"/>
    </source>
</evidence>
<gene>
    <name evidence="16" type="primary">LOC116953466</name>
</gene>
<evidence type="ECO:0000256" key="3">
    <source>
        <dbReference type="ARBA" id="ARBA00010883"/>
    </source>
</evidence>
<dbReference type="FunFam" id="3.30.1520.10:FF:000016">
    <property type="entry name" value="Sorting nexin 2"/>
    <property type="match status" value="1"/>
</dbReference>
<dbReference type="PANTHER" id="PTHR10555">
    <property type="entry name" value="SORTING NEXIN"/>
    <property type="match status" value="1"/>
</dbReference>
<keyword evidence="11" id="KW-0966">Cell projection</keyword>
<feature type="compositionally biased region" description="Low complexity" evidence="13">
    <location>
        <begin position="28"/>
        <end position="51"/>
    </location>
</feature>
<dbReference type="RefSeq" id="XP_032829579.1">
    <property type="nucleotide sequence ID" value="XM_032973688.1"/>
</dbReference>
<dbReference type="PANTHER" id="PTHR10555:SF170">
    <property type="entry name" value="FI18122P1"/>
    <property type="match status" value="1"/>
</dbReference>
<keyword evidence="9" id="KW-0007">Acetylation</keyword>
<dbReference type="SUPFAM" id="SSF103657">
    <property type="entry name" value="BAR/IMD domain-like"/>
    <property type="match status" value="1"/>
</dbReference>
<dbReference type="GO" id="GO:0005829">
    <property type="term" value="C:cytosol"/>
    <property type="evidence" value="ECO:0007669"/>
    <property type="project" value="GOC"/>
</dbReference>
<evidence type="ECO:0000256" key="1">
    <source>
        <dbReference type="ARBA" id="ARBA00004469"/>
    </source>
</evidence>
<evidence type="ECO:0000256" key="8">
    <source>
        <dbReference type="ARBA" id="ARBA00022927"/>
    </source>
</evidence>
<dbReference type="KEGG" id="pmrn:116953466"/>
<keyword evidence="7" id="KW-0967">Endosome</keyword>
<keyword evidence="15" id="KW-1185">Reference proteome</keyword>
<evidence type="ECO:0000256" key="9">
    <source>
        <dbReference type="ARBA" id="ARBA00022990"/>
    </source>
</evidence>
<keyword evidence="8" id="KW-0653">Protein transport</keyword>
<dbReference type="Gene3D" id="3.30.1520.10">
    <property type="entry name" value="Phox-like domain"/>
    <property type="match status" value="1"/>
</dbReference>
<dbReference type="SMART" id="SM00312">
    <property type="entry name" value="PX"/>
    <property type="match status" value="1"/>
</dbReference>
<name>A0AAJ7XCE7_PETMA</name>
<keyword evidence="10" id="KW-0472">Membrane</keyword>
<evidence type="ECO:0000313" key="15">
    <source>
        <dbReference type="Proteomes" id="UP001318040"/>
    </source>
</evidence>
<protein>
    <recommendedName>
        <fullName evidence="4">Sorting nexin-2</fullName>
    </recommendedName>
</protein>
<comment type="similarity">
    <text evidence="3">Belongs to the sorting nexin family.</text>
</comment>
<evidence type="ECO:0000256" key="5">
    <source>
        <dbReference type="ARBA" id="ARBA00022448"/>
    </source>
</evidence>
<dbReference type="SUPFAM" id="SSF64268">
    <property type="entry name" value="PX domain"/>
    <property type="match status" value="1"/>
</dbReference>
<dbReference type="InterPro" id="IPR027267">
    <property type="entry name" value="AH/BAR_dom_sf"/>
</dbReference>
<accession>A0AAJ7XCE7</accession>
<dbReference type="Pfam" id="PF09325">
    <property type="entry name" value="Vps5"/>
    <property type="match status" value="1"/>
</dbReference>
<evidence type="ECO:0000313" key="16">
    <source>
        <dbReference type="RefSeq" id="XP_032829579.1"/>
    </source>
</evidence>
<feature type="compositionally biased region" description="Low complexity" evidence="13">
    <location>
        <begin position="62"/>
        <end position="79"/>
    </location>
</feature>
<dbReference type="FunFam" id="1.20.1270.60:FF:000012">
    <property type="entry name" value="Sorting nexin 2"/>
    <property type="match status" value="1"/>
</dbReference>
<dbReference type="GO" id="GO:0030027">
    <property type="term" value="C:lamellipodium"/>
    <property type="evidence" value="ECO:0007669"/>
    <property type="project" value="UniProtKB-SubCell"/>
</dbReference>
<evidence type="ECO:0000256" key="12">
    <source>
        <dbReference type="ARBA" id="ARBA00045620"/>
    </source>
</evidence>
<dbReference type="GO" id="GO:0015031">
    <property type="term" value="P:protein transport"/>
    <property type="evidence" value="ECO:0007669"/>
    <property type="project" value="UniProtKB-KW"/>
</dbReference>
<keyword evidence="5" id="KW-0813">Transport</keyword>
<keyword evidence="6" id="KW-0597">Phosphoprotein</keyword>
<evidence type="ECO:0000256" key="10">
    <source>
        <dbReference type="ARBA" id="ARBA00023136"/>
    </source>
</evidence>
<dbReference type="InterPro" id="IPR036871">
    <property type="entry name" value="PX_dom_sf"/>
</dbReference>
<dbReference type="GO" id="GO:0035091">
    <property type="term" value="F:phosphatidylinositol binding"/>
    <property type="evidence" value="ECO:0007669"/>
    <property type="project" value="InterPro"/>
</dbReference>